<dbReference type="EMBL" id="OU898281">
    <property type="protein sequence ID" value="CAG9835492.1"/>
    <property type="molecule type" value="Genomic_DNA"/>
</dbReference>
<sequence length="359" mass="41060">MDESDDIGSSYIKKNMRSKNTAVIGIQEPKRTTLYDIVCYNFDLIGRTTFIHRFIYGGFHNCGETAQAECLIGRFSDIVNQTNRANNIHEHLTGFLVVTPKYFIHMIEGDEEAIYYHLKLLLDATDYQELLNNVKVFTLLTHVNRRLINDWGYYCGLPPQLFTNLVADKDEIYRITLACVLKLYSLSNFVATDPLFSTISAKADTKVLQKLPERQEEKVPPSSSDVTLEKTHPGFQYILSPGSGRKTSTALAETLISYLPEDEMLGYILSSDWPMDIEEYFKIAREVPQIYRDFTWPVPEDFIPFDVFDTTYDRITALPKPDADAKTKSEKTFNFVLSDVCGICSSATTTPQRQMPRRI</sequence>
<proteinExistence type="predicted"/>
<accession>A0A9N9XGM5</accession>
<organism evidence="1 2">
    <name type="scientific">Diabrotica balteata</name>
    <name type="common">Banded cucumber beetle</name>
    <dbReference type="NCBI Taxonomy" id="107213"/>
    <lineage>
        <taxon>Eukaryota</taxon>
        <taxon>Metazoa</taxon>
        <taxon>Ecdysozoa</taxon>
        <taxon>Arthropoda</taxon>
        <taxon>Hexapoda</taxon>
        <taxon>Insecta</taxon>
        <taxon>Pterygota</taxon>
        <taxon>Neoptera</taxon>
        <taxon>Endopterygota</taxon>
        <taxon>Coleoptera</taxon>
        <taxon>Polyphaga</taxon>
        <taxon>Cucujiformia</taxon>
        <taxon>Chrysomeloidea</taxon>
        <taxon>Chrysomelidae</taxon>
        <taxon>Galerucinae</taxon>
        <taxon>Diabroticina</taxon>
        <taxon>Diabroticites</taxon>
        <taxon>Diabrotica</taxon>
    </lineage>
</organism>
<keyword evidence="2" id="KW-1185">Reference proteome</keyword>
<name>A0A9N9XGM5_DIABA</name>
<evidence type="ECO:0000313" key="2">
    <source>
        <dbReference type="Proteomes" id="UP001153709"/>
    </source>
</evidence>
<evidence type="ECO:0000313" key="1">
    <source>
        <dbReference type="EMBL" id="CAG9835492.1"/>
    </source>
</evidence>
<dbReference type="PANTHER" id="PTHR34035:SF1">
    <property type="entry name" value="TESTIS-EXPRESSED PROTEIN 47"/>
    <property type="match status" value="1"/>
</dbReference>
<dbReference type="AlphaFoldDB" id="A0A9N9XGM5"/>
<dbReference type="InterPro" id="IPR055308">
    <property type="entry name" value="TEX47-like"/>
</dbReference>
<dbReference type="Pfam" id="PF24787">
    <property type="entry name" value="TEX47"/>
    <property type="match status" value="1"/>
</dbReference>
<dbReference type="OrthoDB" id="548795at2759"/>
<gene>
    <name evidence="1" type="ORF">DIABBA_LOCUS8681</name>
</gene>
<dbReference type="SUPFAM" id="SSF54975">
    <property type="entry name" value="Acylphosphatase/BLUF domain-like"/>
    <property type="match status" value="1"/>
</dbReference>
<reference evidence="1" key="1">
    <citation type="submission" date="2022-01" db="EMBL/GenBank/DDBJ databases">
        <authorList>
            <person name="King R."/>
        </authorList>
    </citation>
    <scope>NUCLEOTIDE SEQUENCE</scope>
</reference>
<dbReference type="PANTHER" id="PTHR34035">
    <property type="entry name" value="TESTIS-EXPRESSED PROTEIN 47"/>
    <property type="match status" value="1"/>
</dbReference>
<dbReference type="Proteomes" id="UP001153709">
    <property type="component" value="Chromosome 6"/>
</dbReference>
<protein>
    <submittedName>
        <fullName evidence="1">Uncharacterized protein</fullName>
    </submittedName>
</protein>
<dbReference type="Gene3D" id="3.30.70.100">
    <property type="match status" value="1"/>
</dbReference>
<dbReference type="InterPro" id="IPR036046">
    <property type="entry name" value="Acylphosphatase-like_dom_sf"/>
</dbReference>